<evidence type="ECO:0000313" key="6">
    <source>
        <dbReference type="Proteomes" id="UP000195447"/>
    </source>
</evidence>
<protein>
    <recommendedName>
        <fullName evidence="4">Beta-lactamase class A catalytic domain-containing protein</fullName>
    </recommendedName>
</protein>
<reference evidence="6" key="1">
    <citation type="submission" date="2017-04" db="EMBL/GenBank/DDBJ databases">
        <title>Function of individual gut microbiota members based on whole genome sequencing of pure cultures obtained from chicken caecum.</title>
        <authorList>
            <person name="Medvecky M."/>
            <person name="Cejkova D."/>
            <person name="Polansky O."/>
            <person name="Karasova D."/>
            <person name="Kubasova T."/>
            <person name="Cizek A."/>
            <person name="Rychlik I."/>
        </authorList>
    </citation>
    <scope>NUCLEOTIDE SEQUENCE [LARGE SCALE GENOMIC DNA]</scope>
    <source>
        <strain evidence="6">An178</strain>
    </source>
</reference>
<dbReference type="Pfam" id="PF13354">
    <property type="entry name" value="Beta-lactamase2"/>
    <property type="match status" value="1"/>
</dbReference>
<keyword evidence="3" id="KW-0472">Membrane</keyword>
<keyword evidence="1" id="KW-0677">Repeat</keyword>
<gene>
    <name evidence="5" type="ORF">B5F14_03655</name>
</gene>
<keyword evidence="3" id="KW-0812">Transmembrane</keyword>
<keyword evidence="3" id="KW-1133">Transmembrane helix</keyword>
<dbReference type="InterPro" id="IPR012338">
    <property type="entry name" value="Beta-lactam/transpept-like"/>
</dbReference>
<name>A0A1Y4M3E1_9FIRM</name>
<proteinExistence type="predicted"/>
<dbReference type="Gene3D" id="2.10.270.10">
    <property type="entry name" value="Cholin Binding"/>
    <property type="match status" value="1"/>
</dbReference>
<dbReference type="PROSITE" id="PS51170">
    <property type="entry name" value="CW"/>
    <property type="match status" value="1"/>
</dbReference>
<dbReference type="InterPro" id="IPR045155">
    <property type="entry name" value="Beta-lactam_cat"/>
</dbReference>
<evidence type="ECO:0000256" key="2">
    <source>
        <dbReference type="PROSITE-ProRule" id="PRU00591"/>
    </source>
</evidence>
<dbReference type="SUPFAM" id="SSF56601">
    <property type="entry name" value="beta-lactamase/transpeptidase-like"/>
    <property type="match status" value="1"/>
</dbReference>
<organism evidence="5 6">
    <name type="scientific">Faecalitalea cylindroides</name>
    <dbReference type="NCBI Taxonomy" id="39483"/>
    <lineage>
        <taxon>Bacteria</taxon>
        <taxon>Bacillati</taxon>
        <taxon>Bacillota</taxon>
        <taxon>Erysipelotrichia</taxon>
        <taxon>Erysipelotrichales</taxon>
        <taxon>Erysipelotrichaceae</taxon>
        <taxon>Faecalitalea</taxon>
    </lineage>
</organism>
<dbReference type="PANTHER" id="PTHR35333:SF3">
    <property type="entry name" value="BETA-LACTAMASE-TYPE TRANSPEPTIDASE FOLD CONTAINING PROTEIN"/>
    <property type="match status" value="1"/>
</dbReference>
<dbReference type="InterPro" id="IPR018337">
    <property type="entry name" value="Cell_wall/Cho-bd_repeat"/>
</dbReference>
<keyword evidence="6" id="KW-1185">Reference proteome</keyword>
<accession>A0A1Y4M3E1</accession>
<dbReference type="Gene3D" id="3.40.710.10">
    <property type="entry name" value="DD-peptidase/beta-lactamase superfamily"/>
    <property type="match status" value="1"/>
</dbReference>
<dbReference type="RefSeq" id="WP_087158389.1">
    <property type="nucleotide sequence ID" value="NZ_NFKM01000005.1"/>
</dbReference>
<sequence>MLHKKFLHLDFIGKIYLSIGIFSIIVLVFCIWLSNQRGFVQILPFSDAIMVYVDQNGHLYHGNLEIDGKEYHFNEDSGFMTRGFVTHKTNTYYYDQKGHKLYGFQAINDHTYYFDKNGKMAKDTYVAFSKDGQLHLDYYDKNGEKTKQEVDFDIEGIQSQVQKVLSKYDGDISVYFKDLRTEQSFYINPKNMYPCCMIKVPALIKIFQEIENGNIDHAAHANEIEQMITISSNTAYNNLAALLGGGNGIYGLYQINQMCIELGLENTELHHGLLPGENFFTDGGANTSNPKDIGILFEKLYKKEIISDKACQDMISILKACEDRDEIQAGLDKGIEFAHKTGAADLLYHDGGIVYLPGRDYILVIFSNQVSRMYDMMQEVSKTILNYQKSLTGSKDIIYVQDA</sequence>
<dbReference type="InterPro" id="IPR000871">
    <property type="entry name" value="Beta-lactam_class-A"/>
</dbReference>
<feature type="repeat" description="Cell wall-binding" evidence="2">
    <location>
        <begin position="101"/>
        <end position="120"/>
    </location>
</feature>
<evidence type="ECO:0000256" key="3">
    <source>
        <dbReference type="SAM" id="Phobius"/>
    </source>
</evidence>
<evidence type="ECO:0000313" key="5">
    <source>
        <dbReference type="EMBL" id="OUP61192.1"/>
    </source>
</evidence>
<dbReference type="GO" id="GO:0046677">
    <property type="term" value="P:response to antibiotic"/>
    <property type="evidence" value="ECO:0007669"/>
    <property type="project" value="InterPro"/>
</dbReference>
<comment type="caution">
    <text evidence="5">The sequence shown here is derived from an EMBL/GenBank/DDBJ whole genome shotgun (WGS) entry which is preliminary data.</text>
</comment>
<evidence type="ECO:0000256" key="1">
    <source>
        <dbReference type="ARBA" id="ARBA00022737"/>
    </source>
</evidence>
<evidence type="ECO:0000259" key="4">
    <source>
        <dbReference type="Pfam" id="PF13354"/>
    </source>
</evidence>
<dbReference type="Pfam" id="PF19127">
    <property type="entry name" value="Choline_bind_3"/>
    <property type="match status" value="1"/>
</dbReference>
<dbReference type="AlphaFoldDB" id="A0A1Y4M3E1"/>
<dbReference type="GO" id="GO:0030655">
    <property type="term" value="P:beta-lactam antibiotic catabolic process"/>
    <property type="evidence" value="ECO:0007669"/>
    <property type="project" value="InterPro"/>
</dbReference>
<dbReference type="PANTHER" id="PTHR35333">
    <property type="entry name" value="BETA-LACTAMASE"/>
    <property type="match status" value="1"/>
</dbReference>
<dbReference type="EMBL" id="NFKM01000005">
    <property type="protein sequence ID" value="OUP61192.1"/>
    <property type="molecule type" value="Genomic_DNA"/>
</dbReference>
<feature type="domain" description="Beta-lactamase class A catalytic" evidence="4">
    <location>
        <begin position="224"/>
        <end position="366"/>
    </location>
</feature>
<dbReference type="SUPFAM" id="SSF69360">
    <property type="entry name" value="Cell wall binding repeat"/>
    <property type="match status" value="1"/>
</dbReference>
<dbReference type="Proteomes" id="UP000195447">
    <property type="component" value="Unassembled WGS sequence"/>
</dbReference>
<dbReference type="GO" id="GO:0008800">
    <property type="term" value="F:beta-lactamase activity"/>
    <property type="evidence" value="ECO:0007669"/>
    <property type="project" value="InterPro"/>
</dbReference>
<feature type="transmembrane region" description="Helical" evidence="3">
    <location>
        <begin position="12"/>
        <end position="34"/>
    </location>
</feature>